<dbReference type="InterPro" id="IPR050272">
    <property type="entry name" value="Isochorismatase-like_hydrls"/>
</dbReference>
<proteinExistence type="predicted"/>
<gene>
    <name evidence="3" type="ORF">METZ01_LOCUS18015</name>
</gene>
<dbReference type="InterPro" id="IPR000868">
    <property type="entry name" value="Isochorismatase-like_dom"/>
</dbReference>
<dbReference type="InterPro" id="IPR036380">
    <property type="entry name" value="Isochorismatase-like_sf"/>
</dbReference>
<dbReference type="CDD" id="cd00431">
    <property type="entry name" value="cysteine_hydrolases"/>
    <property type="match status" value="1"/>
</dbReference>
<feature type="domain" description="Isochorismatase-like" evidence="2">
    <location>
        <begin position="13"/>
        <end position="197"/>
    </location>
</feature>
<evidence type="ECO:0000256" key="1">
    <source>
        <dbReference type="ARBA" id="ARBA00022801"/>
    </source>
</evidence>
<reference evidence="3" key="1">
    <citation type="submission" date="2018-05" db="EMBL/GenBank/DDBJ databases">
        <authorList>
            <person name="Lanie J.A."/>
            <person name="Ng W.-L."/>
            <person name="Kazmierczak K.M."/>
            <person name="Andrzejewski T.M."/>
            <person name="Davidsen T.M."/>
            <person name="Wayne K.J."/>
            <person name="Tettelin H."/>
            <person name="Glass J.I."/>
            <person name="Rusch D."/>
            <person name="Podicherti R."/>
            <person name="Tsui H.-C.T."/>
            <person name="Winkler M.E."/>
        </authorList>
    </citation>
    <scope>NUCLEOTIDE SEQUENCE</scope>
</reference>
<evidence type="ECO:0000259" key="2">
    <source>
        <dbReference type="Pfam" id="PF00857"/>
    </source>
</evidence>
<dbReference type="SUPFAM" id="SSF52499">
    <property type="entry name" value="Isochorismatase-like hydrolases"/>
    <property type="match status" value="1"/>
</dbReference>
<dbReference type="EMBL" id="UINC01000951">
    <property type="protein sequence ID" value="SUZ65161.1"/>
    <property type="molecule type" value="Genomic_DNA"/>
</dbReference>
<protein>
    <recommendedName>
        <fullName evidence="2">Isochorismatase-like domain-containing protein</fullName>
    </recommendedName>
</protein>
<dbReference type="PANTHER" id="PTHR43540">
    <property type="entry name" value="PEROXYUREIDOACRYLATE/UREIDOACRYLATE AMIDOHYDROLASE-RELATED"/>
    <property type="match status" value="1"/>
</dbReference>
<evidence type="ECO:0000313" key="3">
    <source>
        <dbReference type="EMBL" id="SUZ65161.1"/>
    </source>
</evidence>
<organism evidence="3">
    <name type="scientific">marine metagenome</name>
    <dbReference type="NCBI Taxonomy" id="408172"/>
    <lineage>
        <taxon>unclassified sequences</taxon>
        <taxon>metagenomes</taxon>
        <taxon>ecological metagenomes</taxon>
    </lineage>
</organism>
<dbReference type="PANTHER" id="PTHR43540:SF6">
    <property type="entry name" value="ISOCHORISMATASE-LIKE DOMAIN-CONTAINING PROTEIN"/>
    <property type="match status" value="1"/>
</dbReference>
<name>A0A381PDT6_9ZZZZ</name>
<sequence>MPSDNESLSGPKTAMIVVDMQNAFLNDEGSMNKGGMDITELKKTVLPVSNLIIACRSADVPIIFTRYVLRADYKDAGLRLVRRSKFKEINSLVMGTWDSELDPRMDQRLEDYVLDKTRYSSFYNTSLEVILRGLGVDTLIICGVTTEICVESTIRDAYFRDFKILVPRDAVAAMDIDRHEGTLATIEYGFGSVTTSAKLINDLLSIAARS</sequence>
<accession>A0A381PDT6</accession>
<dbReference type="GO" id="GO:0016787">
    <property type="term" value="F:hydrolase activity"/>
    <property type="evidence" value="ECO:0007669"/>
    <property type="project" value="UniProtKB-KW"/>
</dbReference>
<keyword evidence="1" id="KW-0378">Hydrolase</keyword>
<dbReference type="AlphaFoldDB" id="A0A381PDT6"/>
<dbReference type="Pfam" id="PF00857">
    <property type="entry name" value="Isochorismatase"/>
    <property type="match status" value="1"/>
</dbReference>
<dbReference type="Gene3D" id="3.40.50.850">
    <property type="entry name" value="Isochorismatase-like"/>
    <property type="match status" value="1"/>
</dbReference>